<evidence type="ECO:0000259" key="4">
    <source>
        <dbReference type="Pfam" id="PF00535"/>
    </source>
</evidence>
<dbReference type="EC" id="2.4.-.-" evidence="5"/>
<dbReference type="EMBL" id="PPQW01000030">
    <property type="protein sequence ID" value="PNZ67398.1"/>
    <property type="molecule type" value="Genomic_DNA"/>
</dbReference>
<dbReference type="Pfam" id="PF00535">
    <property type="entry name" value="Glycos_transf_2"/>
    <property type="match status" value="1"/>
</dbReference>
<dbReference type="AlphaFoldDB" id="A0AAP8PQA7"/>
<dbReference type="InterPro" id="IPR001173">
    <property type="entry name" value="Glyco_trans_2-like"/>
</dbReference>
<dbReference type="CDD" id="cd00761">
    <property type="entry name" value="Glyco_tranf_GTA_type"/>
    <property type="match status" value="1"/>
</dbReference>
<dbReference type="Proteomes" id="UP000242470">
    <property type="component" value="Unassembled WGS sequence"/>
</dbReference>
<dbReference type="EMBL" id="JAUHQC010000014">
    <property type="protein sequence ID" value="MDN4534021.1"/>
    <property type="molecule type" value="Genomic_DNA"/>
</dbReference>
<evidence type="ECO:0000256" key="2">
    <source>
        <dbReference type="ARBA" id="ARBA00022676"/>
    </source>
</evidence>
<keyword evidence="3 5" id="KW-0808">Transferase</keyword>
<comment type="caution">
    <text evidence="6">The sequence shown here is derived from an EMBL/GenBank/DDBJ whole genome shotgun (WGS) entry which is preliminary data.</text>
</comment>
<reference evidence="6 7" key="1">
    <citation type="submission" date="2017-08" db="EMBL/GenBank/DDBJ databases">
        <title>Draft genome sequences of 64 type strains of genus Staph aureus.</title>
        <authorList>
            <person name="Cole K."/>
            <person name="Golubchik T."/>
            <person name="Russell J."/>
            <person name="Foster D."/>
            <person name="Llewelyn M."/>
            <person name="Wilson D."/>
            <person name="Crook D."/>
            <person name="Paul J."/>
        </authorList>
    </citation>
    <scope>NUCLEOTIDE SEQUENCE [LARGE SCALE GENOMIC DNA]</scope>
    <source>
        <strain evidence="6 7">NCTC 12101</strain>
    </source>
</reference>
<sequence>MKISVILPVYNVGEYIEACLESLLHQTVGQENLEIIIVDDCSTDDTQQRAERYRDQFDHFIYYRYPENNGSPGKPRNKGVSLSHGEFIHFMDPDDILEHHAYGLLLDHMQPEDDFVMGTMQSFNEDGSTFQHTTFKQHKLKKQYTSVSLAEVPFFAQVKIGVVLKLIRKAFYEKKRIQFTEDLRNGEDKIVDTLLYTRADAFSYISEVIYHYRNREVGENKSLTHQAVIDAIRNDVFAYELCAPHYDAETLPFFKMNALRSLLWKVLDPEFELLTESEQLQCMEGIHKVVSEYDAQVLDLYLNNEKPIVNLIHHKAYALAIEYAALLRQRRESYYRGTYLVRMKNEQQQFKHSKSYQLSRMMQKLHLLK</sequence>
<comment type="similarity">
    <text evidence="1">Belongs to the glycosyltransferase 2 family.</text>
</comment>
<dbReference type="Gene3D" id="3.90.550.10">
    <property type="entry name" value="Spore Coat Polysaccharide Biosynthesis Protein SpsA, Chain A"/>
    <property type="match status" value="1"/>
</dbReference>
<dbReference type="PANTHER" id="PTHR22916">
    <property type="entry name" value="GLYCOSYLTRANSFERASE"/>
    <property type="match status" value="1"/>
</dbReference>
<evidence type="ECO:0000256" key="3">
    <source>
        <dbReference type="ARBA" id="ARBA00022679"/>
    </source>
</evidence>
<evidence type="ECO:0000256" key="1">
    <source>
        <dbReference type="ARBA" id="ARBA00006739"/>
    </source>
</evidence>
<gene>
    <name evidence="6" type="ORF">CD158_06130</name>
    <name evidence="5" type="ORF">QYH67_10705</name>
</gene>
<dbReference type="InterPro" id="IPR029044">
    <property type="entry name" value="Nucleotide-diphossugar_trans"/>
</dbReference>
<proteinExistence type="inferred from homology"/>
<organism evidence="6 7">
    <name type="scientific">Staphylococcus auricularis</name>
    <dbReference type="NCBI Taxonomy" id="29379"/>
    <lineage>
        <taxon>Bacteria</taxon>
        <taxon>Bacillati</taxon>
        <taxon>Bacillota</taxon>
        <taxon>Bacilli</taxon>
        <taxon>Bacillales</taxon>
        <taxon>Staphylococcaceae</taxon>
        <taxon>Staphylococcus</taxon>
    </lineage>
</organism>
<dbReference type="GeneID" id="64982953"/>
<evidence type="ECO:0000313" key="6">
    <source>
        <dbReference type="EMBL" id="PNZ67398.1"/>
    </source>
</evidence>
<protein>
    <submittedName>
        <fullName evidence="6">Glycosyltransferase family 2 protein</fullName>
    </submittedName>
    <submittedName>
        <fullName evidence="5">Glycosyltransferase family A protein</fullName>
        <ecNumber evidence="5">2.4.-.-</ecNumber>
    </submittedName>
</protein>
<dbReference type="RefSeq" id="WP_059108008.1">
    <property type="nucleotide sequence ID" value="NZ_AP024589.1"/>
</dbReference>
<dbReference type="SUPFAM" id="SSF53448">
    <property type="entry name" value="Nucleotide-diphospho-sugar transferases"/>
    <property type="match status" value="1"/>
</dbReference>
<dbReference type="PANTHER" id="PTHR22916:SF51">
    <property type="entry name" value="GLYCOSYLTRANSFERASE EPSH-RELATED"/>
    <property type="match status" value="1"/>
</dbReference>
<feature type="domain" description="Glycosyltransferase 2-like" evidence="4">
    <location>
        <begin position="4"/>
        <end position="145"/>
    </location>
</feature>
<keyword evidence="2 5" id="KW-0328">Glycosyltransferase</keyword>
<name>A0AAP8PQA7_9STAP</name>
<reference evidence="5" key="2">
    <citation type="submission" date="2023-07" db="EMBL/GenBank/DDBJ databases">
        <title>Evaluation of the beneficial properties of pineapple isolates.</title>
        <authorList>
            <person name="Adefiranye O."/>
        </authorList>
    </citation>
    <scope>NUCLEOTIDE SEQUENCE</scope>
    <source>
        <strain evidence="5">PAPLE_T1</strain>
    </source>
</reference>
<evidence type="ECO:0000313" key="5">
    <source>
        <dbReference type="EMBL" id="MDN4534021.1"/>
    </source>
</evidence>
<dbReference type="Proteomes" id="UP001171687">
    <property type="component" value="Unassembled WGS sequence"/>
</dbReference>
<evidence type="ECO:0000313" key="7">
    <source>
        <dbReference type="Proteomes" id="UP000242470"/>
    </source>
</evidence>
<dbReference type="GO" id="GO:0016757">
    <property type="term" value="F:glycosyltransferase activity"/>
    <property type="evidence" value="ECO:0007669"/>
    <property type="project" value="UniProtKB-KW"/>
</dbReference>
<accession>A0AAP8PQA7</accession>